<accession>A0A975EY65</accession>
<dbReference type="NCBIfam" id="TIGR01509">
    <property type="entry name" value="HAD-SF-IA-v3"/>
    <property type="match status" value="1"/>
</dbReference>
<dbReference type="GO" id="GO:0016787">
    <property type="term" value="F:hydrolase activity"/>
    <property type="evidence" value="ECO:0007669"/>
    <property type="project" value="UniProtKB-KW"/>
</dbReference>
<evidence type="ECO:0000313" key="1">
    <source>
        <dbReference type="EMBL" id="QTQ10998.1"/>
    </source>
</evidence>
<dbReference type="AlphaFoldDB" id="A0A975EY65"/>
<dbReference type="Proteomes" id="UP000671995">
    <property type="component" value="Chromosome"/>
</dbReference>
<dbReference type="Gene3D" id="3.40.50.1000">
    <property type="entry name" value="HAD superfamily/HAD-like"/>
    <property type="match status" value="1"/>
</dbReference>
<dbReference type="PANTHER" id="PTHR12725">
    <property type="entry name" value="HALOACID DEHALOGENASE-LIKE HYDROLASE"/>
    <property type="match status" value="1"/>
</dbReference>
<dbReference type="RefSeq" id="WP_210117792.1">
    <property type="nucleotide sequence ID" value="NZ_CP054257.1"/>
</dbReference>
<dbReference type="SFLD" id="SFLDG01129">
    <property type="entry name" value="C1.5:_HAD__Beta-PGM__Phosphata"/>
    <property type="match status" value="1"/>
</dbReference>
<reference evidence="1" key="1">
    <citation type="submission" date="2020-05" db="EMBL/GenBank/DDBJ databases">
        <authorList>
            <person name="Zeng H."/>
            <person name="Chan Y.K."/>
            <person name="Watt R.M."/>
        </authorList>
    </citation>
    <scope>NUCLEOTIDE SEQUENCE</scope>
    <source>
        <strain evidence="1">ATCC 700773</strain>
    </source>
</reference>
<reference evidence="1" key="2">
    <citation type="journal article" date="2021" name="Microbiol. Resour. Announc.">
        <title>Complete Genome Sequences of Three Human Oral Treponema parvum Isolates.</title>
        <authorList>
            <person name="Zeng H."/>
            <person name="Watt R.M."/>
        </authorList>
    </citation>
    <scope>NUCLEOTIDE SEQUENCE</scope>
    <source>
        <strain evidence="1">ATCC 700773</strain>
    </source>
</reference>
<dbReference type="InterPro" id="IPR036412">
    <property type="entry name" value="HAD-like_sf"/>
</dbReference>
<dbReference type="InterPro" id="IPR023214">
    <property type="entry name" value="HAD_sf"/>
</dbReference>
<dbReference type="InterPro" id="IPR006439">
    <property type="entry name" value="HAD-SF_hydro_IA"/>
</dbReference>
<dbReference type="Gene3D" id="1.10.150.450">
    <property type="match status" value="1"/>
</dbReference>
<dbReference type="EMBL" id="CP054257">
    <property type="protein sequence ID" value="QTQ10998.1"/>
    <property type="molecule type" value="Genomic_DNA"/>
</dbReference>
<dbReference type="SUPFAM" id="SSF56784">
    <property type="entry name" value="HAD-like"/>
    <property type="match status" value="1"/>
</dbReference>
<dbReference type="SFLD" id="SFLDS00003">
    <property type="entry name" value="Haloacid_Dehalogenase"/>
    <property type="match status" value="1"/>
</dbReference>
<keyword evidence="1" id="KW-0378">Hydrolase</keyword>
<protein>
    <submittedName>
        <fullName evidence="1">HAD-IA family hydrolase</fullName>
    </submittedName>
</protein>
<organism evidence="1 2">
    <name type="scientific">Treponema parvum</name>
    <dbReference type="NCBI Taxonomy" id="138851"/>
    <lineage>
        <taxon>Bacteria</taxon>
        <taxon>Pseudomonadati</taxon>
        <taxon>Spirochaetota</taxon>
        <taxon>Spirochaetia</taxon>
        <taxon>Spirochaetales</taxon>
        <taxon>Treponemataceae</taxon>
        <taxon>Treponema</taxon>
    </lineage>
</organism>
<dbReference type="PANTHER" id="PTHR12725:SF117">
    <property type="entry name" value="HALOACID DEHALOGENASE-LIKE HYDROLASE"/>
    <property type="match status" value="1"/>
</dbReference>
<sequence length="226" mass="25283">MLIKHLIFDLDDTLYPSGKMTKAITQNMIKYVAKFFNVTYEEAVARRKKNLPMFGSTLEWLMNSGMTDAEDYLFAVHPENETENLLPDPEMRQFLLSLEIPMTVLTNAPMEHAKRVLNFLNIKDLFSSVTDIRDCAFKGKPYPIAFETALRRSGGTVGDTLFIDDQIKYILGYKRLGGICAHVGSPSYKASSVPSFLSDADAAGGKIFHIDSVYSLPAVLKQIADL</sequence>
<gene>
    <name evidence="1" type="ORF">HRI96_01605</name>
</gene>
<proteinExistence type="predicted"/>
<evidence type="ECO:0000313" key="2">
    <source>
        <dbReference type="Proteomes" id="UP000671995"/>
    </source>
</evidence>
<dbReference type="Pfam" id="PF00702">
    <property type="entry name" value="Hydrolase"/>
    <property type="match status" value="1"/>
</dbReference>
<name>A0A975EY65_9SPIR</name>